<organism evidence="1 2">
    <name type="scientific">Ohtaekwangia koreensis</name>
    <dbReference type="NCBI Taxonomy" id="688867"/>
    <lineage>
        <taxon>Bacteria</taxon>
        <taxon>Pseudomonadati</taxon>
        <taxon>Bacteroidota</taxon>
        <taxon>Cytophagia</taxon>
        <taxon>Cytophagales</taxon>
        <taxon>Fulvivirgaceae</taxon>
        <taxon>Ohtaekwangia</taxon>
    </lineage>
</organism>
<keyword evidence="2" id="KW-1185">Reference proteome</keyword>
<dbReference type="AlphaFoldDB" id="A0A1T5KHQ2"/>
<name>A0A1T5KHQ2_9BACT</name>
<dbReference type="RefSeq" id="WP_262497175.1">
    <property type="nucleotide sequence ID" value="NZ_FUZU01000001.1"/>
</dbReference>
<proteinExistence type="predicted"/>
<dbReference type="EMBL" id="FUZU01000001">
    <property type="protein sequence ID" value="SKC63223.1"/>
    <property type="molecule type" value="Genomic_DNA"/>
</dbReference>
<dbReference type="Proteomes" id="UP000190961">
    <property type="component" value="Unassembled WGS sequence"/>
</dbReference>
<evidence type="ECO:0000313" key="2">
    <source>
        <dbReference type="Proteomes" id="UP000190961"/>
    </source>
</evidence>
<sequence length="43" mass="4918">MQTKGTLIAEGADIRSFHQKEFIENEPVQQASPRKEMAALLFR</sequence>
<protein>
    <submittedName>
        <fullName evidence="1">Uncharacterized protein</fullName>
    </submittedName>
</protein>
<reference evidence="1 2" key="1">
    <citation type="submission" date="2017-02" db="EMBL/GenBank/DDBJ databases">
        <authorList>
            <person name="Peterson S.W."/>
        </authorList>
    </citation>
    <scope>NUCLEOTIDE SEQUENCE [LARGE SCALE GENOMIC DNA]</scope>
    <source>
        <strain evidence="1 2">DSM 25262</strain>
    </source>
</reference>
<gene>
    <name evidence="1" type="ORF">SAMN05660236_2200</name>
</gene>
<evidence type="ECO:0000313" key="1">
    <source>
        <dbReference type="EMBL" id="SKC63223.1"/>
    </source>
</evidence>
<accession>A0A1T5KHQ2</accession>